<feature type="region of interest" description="Disordered" evidence="2">
    <location>
        <begin position="661"/>
        <end position="740"/>
    </location>
</feature>
<feature type="compositionally biased region" description="Low complexity" evidence="2">
    <location>
        <begin position="486"/>
        <end position="506"/>
    </location>
</feature>
<evidence type="ECO:0000259" key="3">
    <source>
        <dbReference type="Pfam" id="PF04059"/>
    </source>
</evidence>
<evidence type="ECO:0000313" key="4">
    <source>
        <dbReference type="EMBL" id="KAF5393298.1"/>
    </source>
</evidence>
<dbReference type="Proteomes" id="UP000518752">
    <property type="component" value="Unassembled WGS sequence"/>
</dbReference>
<dbReference type="InterPro" id="IPR012677">
    <property type="entry name" value="Nucleotide-bd_a/b_plait_sf"/>
</dbReference>
<feature type="compositionally biased region" description="Polar residues" evidence="2">
    <location>
        <begin position="693"/>
        <end position="708"/>
    </location>
</feature>
<evidence type="ECO:0000256" key="2">
    <source>
        <dbReference type="SAM" id="MobiDB-lite"/>
    </source>
</evidence>
<organism evidence="4 5">
    <name type="scientific">Collybiopsis confluens</name>
    <dbReference type="NCBI Taxonomy" id="2823264"/>
    <lineage>
        <taxon>Eukaryota</taxon>
        <taxon>Fungi</taxon>
        <taxon>Dikarya</taxon>
        <taxon>Basidiomycota</taxon>
        <taxon>Agaricomycotina</taxon>
        <taxon>Agaricomycetes</taxon>
        <taxon>Agaricomycetidae</taxon>
        <taxon>Agaricales</taxon>
        <taxon>Marasmiineae</taxon>
        <taxon>Omphalotaceae</taxon>
        <taxon>Collybiopsis</taxon>
    </lineage>
</organism>
<gene>
    <name evidence="4" type="ORF">D9757_000661</name>
</gene>
<dbReference type="InterPro" id="IPR035979">
    <property type="entry name" value="RBD_domain_sf"/>
</dbReference>
<evidence type="ECO:0000256" key="1">
    <source>
        <dbReference type="ARBA" id="ARBA00022884"/>
    </source>
</evidence>
<dbReference type="OrthoDB" id="417481at2759"/>
<accession>A0A8H5I1H0</accession>
<dbReference type="SUPFAM" id="SSF54928">
    <property type="entry name" value="RNA-binding domain, RBD"/>
    <property type="match status" value="1"/>
</dbReference>
<name>A0A8H5I1H0_9AGAR</name>
<feature type="compositionally biased region" description="Basic residues" evidence="2">
    <location>
        <begin position="725"/>
        <end position="734"/>
    </location>
</feature>
<dbReference type="AlphaFoldDB" id="A0A8H5I1H0"/>
<keyword evidence="1" id="KW-0694">RNA-binding</keyword>
<sequence>MFPSPPRLQHSPSLPEMASTKARAKNPPKSPARLLTPPLTPSSSIRTNASLDISPAEPLTGGDVPSRFLLITNCSPTVPQAVVKSAIENSIAAGKLACYRSSSPADEQKPIKAYFFGALPEHGHICFAFHDIRDAIAAHHFFDSADGDDFDERVGLPKDTPERQRITCKFLTMDQVTSRLGTHPFLKSMDPTFDITVEKLFSISGSDDGEKDALLAAYIEGDSEVRSIAQSFKTFRIECHDIRSIVSMYESLDGKEIAGMKLSISRRHDQDADQDAVATEEKPAIVPFPIFHATADSVELFGPPGHFSQTRQPFAFPPQGARISGPASPHIFYESPHATGIPVKSPGDGSLALDPQRHHHQLVQHYYNPPVDGYPHHLFDVPPKTLVRSYFPLAHTPPPYHHGFISPGALHPAFDHEPPMIAPIWPIEIVNGVPTYVSPFVSTHPPPHDPYWPGHIPLPGTVNPGFPPGLPLLHSPAGYIFPPPADQQLDLQPTESPPRRGSSSSPEDISKNLSASPTSSSGKKQPSEHNQLNLARIEDGLDTRTTIMIKNIPNKMSDKNLLEYIAKVCPRRIDFLYLRMDFKNGCNVGYAFVNFISVSDLLSFAKQRLGQKWNMFSSEKVLQMSYANYQGKEALVEKFKNSCIMDEREEWQPKIFISEPGHSQGLPEPFPAPTHQRRKERSSHNRGALYVPGNSSLQTQHLLNTTRFSPPPRRLESQEPAPRTRNYHPHRRQRTTPSRE</sequence>
<dbReference type="InterPro" id="IPR034862">
    <property type="entry name" value="Fungal_Mei2-like_RRM3"/>
</dbReference>
<feature type="domain" description="Mei2-like C-terminal RNA recognition motif" evidence="3">
    <location>
        <begin position="544"/>
        <end position="640"/>
    </location>
</feature>
<keyword evidence="5" id="KW-1185">Reference proteome</keyword>
<protein>
    <recommendedName>
        <fullName evidence="3">Mei2-like C-terminal RNA recognition motif domain-containing protein</fullName>
    </recommendedName>
</protein>
<dbReference type="Pfam" id="PF04059">
    <property type="entry name" value="RRM_2"/>
    <property type="match status" value="1"/>
</dbReference>
<reference evidence="4 5" key="1">
    <citation type="journal article" date="2020" name="ISME J.">
        <title>Uncovering the hidden diversity of litter-decomposition mechanisms in mushroom-forming fungi.</title>
        <authorList>
            <person name="Floudas D."/>
            <person name="Bentzer J."/>
            <person name="Ahren D."/>
            <person name="Johansson T."/>
            <person name="Persson P."/>
            <person name="Tunlid A."/>
        </authorList>
    </citation>
    <scope>NUCLEOTIDE SEQUENCE [LARGE SCALE GENOMIC DNA]</scope>
    <source>
        <strain evidence="4 5">CBS 406.79</strain>
    </source>
</reference>
<dbReference type="PANTHER" id="PTHR23189">
    <property type="entry name" value="RNA RECOGNITION MOTIF-CONTAINING"/>
    <property type="match status" value="1"/>
</dbReference>
<comment type="caution">
    <text evidence="4">The sequence shown here is derived from an EMBL/GenBank/DDBJ whole genome shotgun (WGS) entry which is preliminary data.</text>
</comment>
<feature type="compositionally biased region" description="Polar residues" evidence="2">
    <location>
        <begin position="511"/>
        <end position="533"/>
    </location>
</feature>
<dbReference type="InterPro" id="IPR007201">
    <property type="entry name" value="Mei2-like_Rrm_C"/>
</dbReference>
<dbReference type="Gene3D" id="3.30.70.330">
    <property type="match status" value="1"/>
</dbReference>
<feature type="region of interest" description="Disordered" evidence="2">
    <location>
        <begin position="1"/>
        <end position="58"/>
    </location>
</feature>
<dbReference type="EMBL" id="JAACJN010000002">
    <property type="protein sequence ID" value="KAF5393298.1"/>
    <property type="molecule type" value="Genomic_DNA"/>
</dbReference>
<dbReference type="GO" id="GO:0003723">
    <property type="term" value="F:RNA binding"/>
    <property type="evidence" value="ECO:0007669"/>
    <property type="project" value="UniProtKB-KW"/>
</dbReference>
<dbReference type="CDD" id="cd12532">
    <property type="entry name" value="RRM3_MEI2_fungi"/>
    <property type="match status" value="1"/>
</dbReference>
<feature type="compositionally biased region" description="Polar residues" evidence="2">
    <location>
        <begin position="41"/>
        <end position="51"/>
    </location>
</feature>
<evidence type="ECO:0000313" key="5">
    <source>
        <dbReference type="Proteomes" id="UP000518752"/>
    </source>
</evidence>
<proteinExistence type="predicted"/>
<feature type="region of interest" description="Disordered" evidence="2">
    <location>
        <begin position="483"/>
        <end position="533"/>
    </location>
</feature>